<dbReference type="PANTHER" id="PTHR10869:SF238">
    <property type="entry name" value="PROLYL 4-HYDROXYLASE 6-RELATED"/>
    <property type="match status" value="1"/>
</dbReference>
<dbReference type="STRING" id="35608.A0A2U1NSG3"/>
<gene>
    <name evidence="4" type="ORF">CTI12_AA233970</name>
</gene>
<proteinExistence type="predicted"/>
<dbReference type="AlphaFoldDB" id="A0A2U1NSG3"/>
<dbReference type="PANTHER" id="PTHR10869">
    <property type="entry name" value="PROLYL 4-HYDROXYLASE ALPHA SUBUNIT"/>
    <property type="match status" value="1"/>
</dbReference>
<accession>A0A2U1NSG3</accession>
<protein>
    <submittedName>
        <fullName evidence="4">Oxoglutarate/iron-dependent oxygenase</fullName>
    </submittedName>
</protein>
<evidence type="ECO:0000313" key="4">
    <source>
        <dbReference type="EMBL" id="PWA76411.1"/>
    </source>
</evidence>
<dbReference type="GO" id="GO:0046872">
    <property type="term" value="F:metal ion binding"/>
    <property type="evidence" value="ECO:0007669"/>
    <property type="project" value="UniProtKB-KW"/>
</dbReference>
<keyword evidence="2" id="KW-0479">Metal-binding</keyword>
<comment type="caution">
    <text evidence="4">The sequence shown here is derived from an EMBL/GenBank/DDBJ whole genome shotgun (WGS) entry which is preliminary data.</text>
</comment>
<evidence type="ECO:0000313" key="5">
    <source>
        <dbReference type="Proteomes" id="UP000245207"/>
    </source>
</evidence>
<organism evidence="4 5">
    <name type="scientific">Artemisia annua</name>
    <name type="common">Sweet wormwood</name>
    <dbReference type="NCBI Taxonomy" id="35608"/>
    <lineage>
        <taxon>Eukaryota</taxon>
        <taxon>Viridiplantae</taxon>
        <taxon>Streptophyta</taxon>
        <taxon>Embryophyta</taxon>
        <taxon>Tracheophyta</taxon>
        <taxon>Spermatophyta</taxon>
        <taxon>Magnoliopsida</taxon>
        <taxon>eudicotyledons</taxon>
        <taxon>Gunneridae</taxon>
        <taxon>Pentapetalae</taxon>
        <taxon>asterids</taxon>
        <taxon>campanulids</taxon>
        <taxon>Asterales</taxon>
        <taxon>Asteraceae</taxon>
        <taxon>Asteroideae</taxon>
        <taxon>Anthemideae</taxon>
        <taxon>Artemisiinae</taxon>
        <taxon>Artemisia</taxon>
    </lineage>
</organism>
<evidence type="ECO:0000256" key="3">
    <source>
        <dbReference type="ARBA" id="ARBA00023004"/>
    </source>
</evidence>
<dbReference type="GO" id="GO:0004656">
    <property type="term" value="F:procollagen-proline 4-dioxygenase activity"/>
    <property type="evidence" value="ECO:0007669"/>
    <property type="project" value="TreeGrafter"/>
</dbReference>
<evidence type="ECO:0000256" key="2">
    <source>
        <dbReference type="ARBA" id="ARBA00022723"/>
    </source>
</evidence>
<dbReference type="Gene3D" id="2.60.120.620">
    <property type="entry name" value="q2cbj1_9rhob like domain"/>
    <property type="match status" value="1"/>
</dbReference>
<reference evidence="4 5" key="1">
    <citation type="journal article" date="2018" name="Mol. Plant">
        <title>The genome of Artemisia annua provides insight into the evolution of Asteraceae family and artemisinin biosynthesis.</title>
        <authorList>
            <person name="Shen Q."/>
            <person name="Zhang L."/>
            <person name="Liao Z."/>
            <person name="Wang S."/>
            <person name="Yan T."/>
            <person name="Shi P."/>
            <person name="Liu M."/>
            <person name="Fu X."/>
            <person name="Pan Q."/>
            <person name="Wang Y."/>
            <person name="Lv Z."/>
            <person name="Lu X."/>
            <person name="Zhang F."/>
            <person name="Jiang W."/>
            <person name="Ma Y."/>
            <person name="Chen M."/>
            <person name="Hao X."/>
            <person name="Li L."/>
            <person name="Tang Y."/>
            <person name="Lv G."/>
            <person name="Zhou Y."/>
            <person name="Sun X."/>
            <person name="Brodelius P.E."/>
            <person name="Rose J.K.C."/>
            <person name="Tang K."/>
        </authorList>
    </citation>
    <scope>NUCLEOTIDE SEQUENCE [LARGE SCALE GENOMIC DNA]</scope>
    <source>
        <strain evidence="5">cv. Huhao1</strain>
        <tissue evidence="4">Leaf</tissue>
    </source>
</reference>
<dbReference type="Proteomes" id="UP000245207">
    <property type="component" value="Unassembled WGS sequence"/>
</dbReference>
<evidence type="ECO:0000256" key="1">
    <source>
        <dbReference type="ARBA" id="ARBA00004586"/>
    </source>
</evidence>
<sequence>MPHQIKESQPKANKDWSECAKKGYAVKPKKGDGLLFFSLHPNATTDVLSLHGSCPVIEGEKWSVINEPNGFISGTLTNQITQVTNAMMKMLTARHGLPVVNA</sequence>
<dbReference type="InterPro" id="IPR045054">
    <property type="entry name" value="P4HA-like"/>
</dbReference>
<keyword evidence="5" id="KW-1185">Reference proteome</keyword>
<dbReference type="GO" id="GO:0005789">
    <property type="term" value="C:endoplasmic reticulum membrane"/>
    <property type="evidence" value="ECO:0007669"/>
    <property type="project" value="UniProtKB-SubCell"/>
</dbReference>
<keyword evidence="3" id="KW-0408">Iron</keyword>
<dbReference type="EMBL" id="PKPP01002272">
    <property type="protein sequence ID" value="PWA76411.1"/>
    <property type="molecule type" value="Genomic_DNA"/>
</dbReference>
<comment type="subcellular location">
    <subcellularLocation>
        <location evidence="1">Endoplasmic reticulum membrane</location>
    </subcellularLocation>
</comment>
<name>A0A2U1NSG3_ARTAN</name>
<dbReference type="OrthoDB" id="420380at2759"/>